<keyword evidence="3" id="KW-0863">Zinc-finger</keyword>
<dbReference type="PANTHER" id="PTHR46481:SF10">
    <property type="entry name" value="ZINC FINGER BED DOMAIN-CONTAINING PROTEIN 39"/>
    <property type="match status" value="1"/>
</dbReference>
<keyword evidence="4" id="KW-0862">Zinc</keyword>
<dbReference type="AlphaFoldDB" id="A0A7J6U3N5"/>
<evidence type="ECO:0000313" key="6">
    <source>
        <dbReference type="EMBL" id="KAF4751420.1"/>
    </source>
</evidence>
<proteinExistence type="predicted"/>
<dbReference type="EMBL" id="JABANM010003112">
    <property type="protein sequence ID" value="KAF4751420.1"/>
    <property type="molecule type" value="Genomic_DNA"/>
</dbReference>
<dbReference type="SUPFAM" id="SSF140996">
    <property type="entry name" value="Hermes dimerisation domain"/>
    <property type="match status" value="1"/>
</dbReference>
<evidence type="ECO:0000256" key="3">
    <source>
        <dbReference type="ARBA" id="ARBA00022771"/>
    </source>
</evidence>
<accession>A0A7J6U3N5</accession>
<dbReference type="PANTHER" id="PTHR46481">
    <property type="entry name" value="ZINC FINGER BED DOMAIN-CONTAINING PROTEIN 4"/>
    <property type="match status" value="1"/>
</dbReference>
<comment type="subcellular location">
    <subcellularLocation>
        <location evidence="1">Nucleus</location>
    </subcellularLocation>
</comment>
<dbReference type="GO" id="GO:0008270">
    <property type="term" value="F:zinc ion binding"/>
    <property type="evidence" value="ECO:0007669"/>
    <property type="project" value="UniProtKB-KW"/>
</dbReference>
<evidence type="ECO:0008006" key="8">
    <source>
        <dbReference type="Google" id="ProtNLM"/>
    </source>
</evidence>
<gene>
    <name evidence="6" type="ORF">FOZ62_026930</name>
</gene>
<dbReference type="InterPro" id="IPR052035">
    <property type="entry name" value="ZnF_BED_domain_contain"/>
</dbReference>
<feature type="non-terminal residue" evidence="6">
    <location>
        <position position="217"/>
    </location>
</feature>
<keyword evidence="2" id="KW-0479">Metal-binding</keyword>
<sequence>MSTDEVSVLADPLLTKYPGWVRETRDDGQYARCPKCGRLIKISKKSLSGVKYHQDTCGKRKRSDPTKTGNKDNQAECREALYQFVAHSGVPLCTVENEYFKHLLRCLNPHFEAPSRRDLVRQLRGRVANHVKIVQERLEGVSQISLSIDAWSRSSRSSFLCERIQGRHTASNLAGELMDTITEAEIGDRICSVTSDAGSVNIKMMKLIEHQPGSIIH</sequence>
<comment type="caution">
    <text evidence="6">The sequence shown here is derived from an EMBL/GenBank/DDBJ whole genome shotgun (WGS) entry which is preliminary data.</text>
</comment>
<dbReference type="GO" id="GO:0005634">
    <property type="term" value="C:nucleus"/>
    <property type="evidence" value="ECO:0007669"/>
    <property type="project" value="UniProtKB-SubCell"/>
</dbReference>
<evidence type="ECO:0000256" key="1">
    <source>
        <dbReference type="ARBA" id="ARBA00004123"/>
    </source>
</evidence>
<name>A0A7J6U3N5_PEROL</name>
<organism evidence="6 7">
    <name type="scientific">Perkinsus olseni</name>
    <name type="common">Perkinsus atlanticus</name>
    <dbReference type="NCBI Taxonomy" id="32597"/>
    <lineage>
        <taxon>Eukaryota</taxon>
        <taxon>Sar</taxon>
        <taxon>Alveolata</taxon>
        <taxon>Perkinsozoa</taxon>
        <taxon>Perkinsea</taxon>
        <taxon>Perkinsida</taxon>
        <taxon>Perkinsidae</taxon>
        <taxon>Perkinsus</taxon>
    </lineage>
</organism>
<keyword evidence="5" id="KW-0539">Nucleus</keyword>
<evidence type="ECO:0000256" key="5">
    <source>
        <dbReference type="ARBA" id="ARBA00023242"/>
    </source>
</evidence>
<reference evidence="6 7" key="1">
    <citation type="submission" date="2020-04" db="EMBL/GenBank/DDBJ databases">
        <title>Perkinsus olseni comparative genomics.</title>
        <authorList>
            <person name="Bogema D.R."/>
        </authorList>
    </citation>
    <scope>NUCLEOTIDE SEQUENCE [LARGE SCALE GENOMIC DNA]</scope>
    <source>
        <strain evidence="6">ATCC PRA-205</strain>
    </source>
</reference>
<dbReference type="Proteomes" id="UP000574390">
    <property type="component" value="Unassembled WGS sequence"/>
</dbReference>
<evidence type="ECO:0000313" key="7">
    <source>
        <dbReference type="Proteomes" id="UP000574390"/>
    </source>
</evidence>
<evidence type="ECO:0000256" key="2">
    <source>
        <dbReference type="ARBA" id="ARBA00022723"/>
    </source>
</evidence>
<evidence type="ECO:0000256" key="4">
    <source>
        <dbReference type="ARBA" id="ARBA00022833"/>
    </source>
</evidence>
<protein>
    <recommendedName>
        <fullName evidence="8">Transposase</fullName>
    </recommendedName>
</protein>